<protein>
    <submittedName>
        <fullName evidence="3">Uncharacterized protein</fullName>
    </submittedName>
</protein>
<dbReference type="AlphaFoldDB" id="A0A3A4AT61"/>
<feature type="compositionally biased region" description="Polar residues" evidence="1">
    <location>
        <begin position="196"/>
        <end position="210"/>
    </location>
</feature>
<evidence type="ECO:0000256" key="2">
    <source>
        <dbReference type="SAM" id="Phobius"/>
    </source>
</evidence>
<evidence type="ECO:0000313" key="4">
    <source>
        <dbReference type="Proteomes" id="UP000265768"/>
    </source>
</evidence>
<proteinExistence type="predicted"/>
<feature type="region of interest" description="Disordered" evidence="1">
    <location>
        <begin position="174"/>
        <end position="217"/>
    </location>
</feature>
<dbReference type="RefSeq" id="WP_119927807.1">
    <property type="nucleotide sequence ID" value="NZ_QZEY01000006.1"/>
</dbReference>
<name>A0A3A4AT61_9ACTN</name>
<accession>A0A3A4AT61</accession>
<comment type="caution">
    <text evidence="3">The sequence shown here is derived from an EMBL/GenBank/DDBJ whole genome shotgun (WGS) entry which is preliminary data.</text>
</comment>
<dbReference type="Proteomes" id="UP000265768">
    <property type="component" value="Unassembled WGS sequence"/>
</dbReference>
<dbReference type="OrthoDB" id="3530459at2"/>
<reference evidence="3 4" key="1">
    <citation type="submission" date="2018-09" db="EMBL/GenBank/DDBJ databases">
        <title>YIM 75507 draft genome.</title>
        <authorList>
            <person name="Tang S."/>
            <person name="Feng Y."/>
        </authorList>
    </citation>
    <scope>NUCLEOTIDE SEQUENCE [LARGE SCALE GENOMIC DNA]</scope>
    <source>
        <strain evidence="3 4">YIM 75507</strain>
    </source>
</reference>
<dbReference type="EMBL" id="QZEY01000006">
    <property type="protein sequence ID" value="RJL31779.1"/>
    <property type="molecule type" value="Genomic_DNA"/>
</dbReference>
<organism evidence="3 4">
    <name type="scientific">Bailinhaonella thermotolerans</name>
    <dbReference type="NCBI Taxonomy" id="1070861"/>
    <lineage>
        <taxon>Bacteria</taxon>
        <taxon>Bacillati</taxon>
        <taxon>Actinomycetota</taxon>
        <taxon>Actinomycetes</taxon>
        <taxon>Streptosporangiales</taxon>
        <taxon>Streptosporangiaceae</taxon>
        <taxon>Bailinhaonella</taxon>
    </lineage>
</organism>
<evidence type="ECO:0000313" key="3">
    <source>
        <dbReference type="EMBL" id="RJL31779.1"/>
    </source>
</evidence>
<gene>
    <name evidence="3" type="ORF">D5H75_18990</name>
</gene>
<feature type="compositionally biased region" description="Low complexity" evidence="1">
    <location>
        <begin position="174"/>
        <end position="184"/>
    </location>
</feature>
<evidence type="ECO:0000256" key="1">
    <source>
        <dbReference type="SAM" id="MobiDB-lite"/>
    </source>
</evidence>
<feature type="transmembrane region" description="Helical" evidence="2">
    <location>
        <begin position="33"/>
        <end position="53"/>
    </location>
</feature>
<keyword evidence="2" id="KW-1133">Transmembrane helix</keyword>
<feature type="transmembrane region" description="Helical" evidence="2">
    <location>
        <begin position="65"/>
        <end position="81"/>
    </location>
</feature>
<keyword evidence="2" id="KW-0812">Transmembrane</keyword>
<keyword evidence="2" id="KW-0472">Membrane</keyword>
<sequence length="217" mass="22284">MKWLSIFGPLTALAAFAYPHFSPHLFAPAPVALPLLGALALAAGCLALAYVLAEHEPARAAVPRVFLVATAAGLIVAAILPDGETHRWATAVALAAPPIATHLLARRRTPGHQALHALTAASALALTAYLVTHPASPLAPLLGGVHPLIETYLPLTQILLVTAMTLTTLAATAPAQPQTPGVPAHTLPAPARPVIAQSTPRPVIAQSASRPTAPRMS</sequence>
<keyword evidence="4" id="KW-1185">Reference proteome</keyword>